<dbReference type="CDD" id="cd08898">
    <property type="entry name" value="SRPBCC_CalC_Aha1-like_5"/>
    <property type="match status" value="1"/>
</dbReference>
<evidence type="ECO:0000313" key="3">
    <source>
        <dbReference type="EMBL" id="MEY2183835.1"/>
    </source>
</evidence>
<sequence>MSTSANSDRIERQILLAAPRGKVWHALVDAESFGDWFGVNLKGQRFVVGETTHGHITYPGYEHLVCEMQIERIEPEQRFAYRWHPYAVDPAVDYTQEPTTLVEFALEEHADGILLRLVESGFDRVPLARRAEAYRMNSGGWDEQMRNIQNYLARH</sequence>
<evidence type="ECO:0000313" key="4">
    <source>
        <dbReference type="Proteomes" id="UP001562159"/>
    </source>
</evidence>
<protein>
    <submittedName>
        <fullName evidence="3">SRPBCC family protein</fullName>
    </submittedName>
</protein>
<keyword evidence="4" id="KW-1185">Reference proteome</keyword>
<gene>
    <name evidence="3" type="ORF">AB7878_15545</name>
</gene>
<dbReference type="Gene3D" id="3.30.530.20">
    <property type="match status" value="1"/>
</dbReference>
<feature type="domain" description="Activator of Hsp90 ATPase homologue 1/2-like C-terminal" evidence="2">
    <location>
        <begin position="18"/>
        <end position="152"/>
    </location>
</feature>
<dbReference type="SUPFAM" id="SSF55961">
    <property type="entry name" value="Bet v1-like"/>
    <property type="match status" value="1"/>
</dbReference>
<dbReference type="EMBL" id="JBGBPY010000001">
    <property type="protein sequence ID" value="MEY2183835.1"/>
    <property type="molecule type" value="Genomic_DNA"/>
</dbReference>
<organism evidence="3 4">
    <name type="scientific">Rhodanobacter humi</name>
    <dbReference type="NCBI Taxonomy" id="1888173"/>
    <lineage>
        <taxon>Bacteria</taxon>
        <taxon>Pseudomonadati</taxon>
        <taxon>Pseudomonadota</taxon>
        <taxon>Gammaproteobacteria</taxon>
        <taxon>Lysobacterales</taxon>
        <taxon>Rhodanobacteraceae</taxon>
        <taxon>Rhodanobacter</taxon>
    </lineage>
</organism>
<comment type="caution">
    <text evidence="3">The sequence shown here is derived from an EMBL/GenBank/DDBJ whole genome shotgun (WGS) entry which is preliminary data.</text>
</comment>
<dbReference type="Proteomes" id="UP001562159">
    <property type="component" value="Unassembled WGS sequence"/>
</dbReference>
<comment type="similarity">
    <text evidence="1">Belongs to the AHA1 family.</text>
</comment>
<reference evidence="3 4" key="1">
    <citation type="submission" date="2024-07" db="EMBL/GenBank/DDBJ databases">
        <title>Molecular mechanisms and environmental adaptations of flagellar loss and biofilm growth of Rhodanobacter under environmental stress.</title>
        <authorList>
            <person name="Chen M."/>
        </authorList>
    </citation>
    <scope>NUCLEOTIDE SEQUENCE [LARGE SCALE GENOMIC DNA]</scope>
    <source>
        <strain evidence="3 4">RS22</strain>
    </source>
</reference>
<dbReference type="Pfam" id="PF08327">
    <property type="entry name" value="AHSA1"/>
    <property type="match status" value="1"/>
</dbReference>
<dbReference type="InterPro" id="IPR023393">
    <property type="entry name" value="START-like_dom_sf"/>
</dbReference>
<evidence type="ECO:0000256" key="1">
    <source>
        <dbReference type="ARBA" id="ARBA00006817"/>
    </source>
</evidence>
<evidence type="ECO:0000259" key="2">
    <source>
        <dbReference type="Pfam" id="PF08327"/>
    </source>
</evidence>
<proteinExistence type="inferred from homology"/>
<name>A0ABV4ATY4_9GAMM</name>
<accession>A0ABV4ATY4</accession>
<dbReference type="InterPro" id="IPR013538">
    <property type="entry name" value="ASHA1/2-like_C"/>
</dbReference>